<dbReference type="STRING" id="7167.A0A182FTP6"/>
<evidence type="ECO:0000259" key="3">
    <source>
        <dbReference type="Pfam" id="PF00685"/>
    </source>
</evidence>
<evidence type="ECO:0000313" key="4">
    <source>
        <dbReference type="EnsemblMetazoa" id="AALB009930-PA"/>
    </source>
</evidence>
<organism evidence="4 5">
    <name type="scientific">Anopheles albimanus</name>
    <name type="common">New world malaria mosquito</name>
    <dbReference type="NCBI Taxonomy" id="7167"/>
    <lineage>
        <taxon>Eukaryota</taxon>
        <taxon>Metazoa</taxon>
        <taxon>Ecdysozoa</taxon>
        <taxon>Arthropoda</taxon>
        <taxon>Hexapoda</taxon>
        <taxon>Insecta</taxon>
        <taxon>Pterygota</taxon>
        <taxon>Neoptera</taxon>
        <taxon>Endopterygota</taxon>
        <taxon>Diptera</taxon>
        <taxon>Nematocera</taxon>
        <taxon>Culicoidea</taxon>
        <taxon>Culicidae</taxon>
        <taxon>Anophelinae</taxon>
        <taxon>Anopheles</taxon>
    </lineage>
</organism>
<dbReference type="VEuPathDB" id="VectorBase:AALB017690"/>
<evidence type="ECO:0000313" key="5">
    <source>
        <dbReference type="Proteomes" id="UP000069272"/>
    </source>
</evidence>
<protein>
    <recommendedName>
        <fullName evidence="3">Sulfotransferase domain-containing protein</fullName>
    </recommendedName>
</protein>
<sequence length="1752" mass="204095">MFTYKPLTSDLAKAVQVSVNGPLVEVHLSDQSDLPVSVTSQWKAAYTVLNESYKNYAERIRNLTVHADDLWVITAPKCGTTWTQEMMWLLDHNLDYQRAADENLLHRSIFLEFSTLVPSLEQDTIELVERMERPRHIKSHLPMALLPKQLWTNMYSVLKEASTFLGKPYTSQQLQSLEKHLSFDVMKDNNSANHSELLRMMKSISGVDVDKGFRELPAIVTRSRKPTHCVLTPQYLESAERIRNLTVYDDDVWILSFPKCGTTWTQEMVWLGTMEDFLEAILADQVLFGPQIPHTLDFWTVRREMNILFIHFEDMKLDMKSVLRRVCKYFGKSYSDDQLSELERHLSFDVMKNNKSANNSCVLELVEGLSGKKVADFQPIDDSVFQSTCQERNEEEYIMVQCNDYGEVPINLPNWKPEPICLTKHYPRVAESIKRMEVRPDDVWIVTYPKSGTTWTQELIWLVCNGLDYQKAQNASLEQRFPFIELSGIRDLPATFNPLRDALEMPSPRFIKSHLPPAFLPNALWSVQPKMVHVRRNPKSVAVSYYHHSVSLHCYRGTLEHFVRSMMNELTFYSPYHRHLIEYSELRYPNMLSLCFEDMKRDLPTTIRKVCQFFNQTEYSEVQLQQLAEHLSFDKMRENAAVNKREWVEYNLQQTNRGDKLTDGNMQFIRRGEVDAAPTNRKVAQTRYKMSFTITPIESDLGTPGSAAFVEVQLNDLTDYPLDTPPARAIVSAKYQSYAQQVRDFQVYEDDVWIVTFPKCGTTWTQEMVWLIDNALDYQTARNISINTRSVFLEIGAVGDRIPVDTVTATANLKRPRHIKSHLPLALLPRQLWTVQPKIVYVTRNPKDVAVSYLHHYRMIMGYRGTKEAFLDGLLQDRVMYCPQVRQTLDFWTLKDQPNVLFLTYESMKRVSPVKPCRGVKVIDRANIYRPSYRSQDLRGVLPSVCEFFGKSYTEDQLDELAEHLSFDQMKSRASISKLKTNFKIPIVGTVSENPATNNDQLVRNAMRMNNREGEHFEFMRKGIIGDYKNELSDEYIAKFDRFIEEQLAGSDFRYVLLLQQTTSVVCARGQTHTPANMSTAAFTIAETDEQSVHTERRQIKVLLNDLTDYPLDPTVRPPVPVTISSKYRNHLQRVRDFKVFEDDVWIVTFPKSGTTWTEEMAWLINHALDYDTARSIKLNSRSTFLEIGAISDVFPIDTIATAERSPRPRQIKSHLPLSLLPRQLWTVKPRIVYVARNPKDVAISFYHHYRVFVGYNGTKETFLTELLADQVTYCPMVSHVLDFWALKQEPNVLFLTYESMKRNLRDVLPDVCRHFNRTYSEAQLDKLAVHLSFDEMKKNPATNKDDVVRNALAKDNRGDEQFKFLRKGIVGDYRNELPEEFNERFDRFIAEQLTGSSGNKWFRGILYQGQLYGGHSVTRKGPIKMIQYEKFNNEYTDQIDCPGTEKHYRLTKSGESPNDEWCIMIEPYLPLIDQIKHMPVYEDDVWVITFPKCGTTWTQEMVWLLNNDLNYDRASKETLEERFPFLELTGALSLIGGDSVGKVRDLKRPRHIKSHLPFMLLPEAIHTVRPKVIYVSRNPKDAATSFFHHYRNIVGYDGDREQFFDAFLNESHIYAPFGGHVRRYWEWSRNPVANCLFLTYEQMKRDLRAVIERTANFLGKQYTLDEVAELSNHLSVESMRNNKSCNMDDLLEWAKSTNYSEERKKRDDNGFRFIRSGTVGTYKQDMSDEYIERFEQYEQRITRESGFDFYF</sequence>
<evidence type="ECO:0000256" key="1">
    <source>
        <dbReference type="ARBA" id="ARBA00005771"/>
    </source>
</evidence>
<feature type="domain" description="Sulfotransferase" evidence="3">
    <location>
        <begin position="936"/>
        <end position="1051"/>
    </location>
</feature>
<dbReference type="VEuPathDB" id="VectorBase:AALB017689"/>
<reference evidence="4 5" key="1">
    <citation type="journal article" date="2017" name="G3 (Bethesda)">
        <title>The Physical Genome Mapping of Anopheles albimanus Corrected Scaffold Misassemblies and Identified Interarm Rearrangements in Genus Anopheles.</title>
        <authorList>
            <person name="Artemov G.N."/>
            <person name="Peery A.N."/>
            <person name="Jiang X."/>
            <person name="Tu Z."/>
            <person name="Stegniy V.N."/>
            <person name="Sharakhova M.V."/>
            <person name="Sharakhov I.V."/>
        </authorList>
    </citation>
    <scope>NUCLEOTIDE SEQUENCE [LARGE SCALE GENOMIC DNA]</scope>
    <source>
        <strain evidence="4 5">ALBI9_A</strain>
    </source>
</reference>
<dbReference type="VEuPathDB" id="VectorBase:AALB20_030923"/>
<feature type="domain" description="Sulfotransferase" evidence="3">
    <location>
        <begin position="1484"/>
        <end position="1740"/>
    </location>
</feature>
<dbReference type="Proteomes" id="UP000069272">
    <property type="component" value="Chromosome 3R"/>
</dbReference>
<reference evidence="4" key="2">
    <citation type="submission" date="2022-08" db="UniProtKB">
        <authorList>
            <consortium name="EnsemblMetazoa"/>
        </authorList>
    </citation>
    <scope>IDENTIFICATION</scope>
    <source>
        <strain evidence="4">STECLA/ALBI9_A</strain>
    </source>
</reference>
<dbReference type="EnsemblMetazoa" id="AALB009930-RA">
    <property type="protein sequence ID" value="AALB009930-PA"/>
    <property type="gene ID" value="AALB009930"/>
</dbReference>
<dbReference type="Pfam" id="PF00685">
    <property type="entry name" value="Sulfotransfer_1"/>
    <property type="match status" value="9"/>
</dbReference>
<dbReference type="VEuPathDB" id="VectorBase:AALB017691"/>
<proteinExistence type="inferred from homology"/>
<evidence type="ECO:0000256" key="2">
    <source>
        <dbReference type="ARBA" id="ARBA00022679"/>
    </source>
</evidence>
<dbReference type="GO" id="GO:0008146">
    <property type="term" value="F:sulfotransferase activity"/>
    <property type="evidence" value="ECO:0007669"/>
    <property type="project" value="InterPro"/>
</dbReference>
<dbReference type="Gene3D" id="3.40.50.300">
    <property type="entry name" value="P-loop containing nucleotide triphosphate hydrolases"/>
    <property type="match status" value="7"/>
</dbReference>
<dbReference type="VEuPathDB" id="VectorBase:AALB017693"/>
<keyword evidence="2" id="KW-0808">Transferase</keyword>
<accession>A0A182FTP6</accession>
<name>A0A182FTP6_ANOAL</name>
<feature type="domain" description="Sulfotransferase" evidence="3">
    <location>
        <begin position="1143"/>
        <end position="1397"/>
    </location>
</feature>
<feature type="domain" description="Sulfotransferase" evidence="3">
    <location>
        <begin position="750"/>
        <end position="910"/>
    </location>
</feature>
<dbReference type="VEuPathDB" id="VectorBase:AALB017694"/>
<feature type="domain" description="Sulfotransferase" evidence="3">
    <location>
        <begin position="272"/>
        <end position="391"/>
    </location>
</feature>
<dbReference type="PANTHER" id="PTHR11783">
    <property type="entry name" value="SULFOTRANSFERASE SULT"/>
    <property type="match status" value="1"/>
</dbReference>
<dbReference type="InterPro" id="IPR027417">
    <property type="entry name" value="P-loop_NTPase"/>
</dbReference>
<dbReference type="VEuPathDB" id="VectorBase:AALB20_029874"/>
<dbReference type="VEuPathDB" id="VectorBase:AALB20_026098"/>
<dbReference type="InterPro" id="IPR000863">
    <property type="entry name" value="Sulfotransferase_dom"/>
</dbReference>
<comment type="similarity">
    <text evidence="1">Belongs to the sulfotransferase 1 family.</text>
</comment>
<dbReference type="VEuPathDB" id="VectorBase:AALB20_027230"/>
<dbReference type="SUPFAM" id="SSF52540">
    <property type="entry name" value="P-loop containing nucleoside triphosphate hydrolases"/>
    <property type="match status" value="6"/>
</dbReference>
<feature type="domain" description="Sulfotransferase" evidence="3">
    <location>
        <begin position="440"/>
        <end position="650"/>
    </location>
</feature>
<keyword evidence="5" id="KW-1185">Reference proteome</keyword>
<feature type="domain" description="Sulfotransferase" evidence="3">
    <location>
        <begin position="249"/>
        <end position="271"/>
    </location>
</feature>
<dbReference type="VEuPathDB" id="VectorBase:AALB20_037716"/>
<feature type="domain" description="Sulfotransferase" evidence="3">
    <location>
        <begin position="155"/>
        <end position="206"/>
    </location>
</feature>
<feature type="domain" description="Sulfotransferase" evidence="3">
    <location>
        <begin position="68"/>
        <end position="154"/>
    </location>
</feature>